<dbReference type="EMBL" id="NIDN02000130">
    <property type="protein sequence ID" value="RLL95962.1"/>
    <property type="molecule type" value="Genomic_DNA"/>
</dbReference>
<proteinExistence type="predicted"/>
<reference evidence="1 2" key="1">
    <citation type="submission" date="2018-08" db="EMBL/GenBank/DDBJ databases">
        <title>Draft genome sequences of two Aspergillus turcosus clinical strains isolated from bronchoalveolar lavage fluid: one azole-susceptible and the other azole-resistant.</title>
        <authorList>
            <person name="Parent-Michaud M."/>
            <person name="Dufresne P.J."/>
            <person name="Fournier E."/>
            <person name="Martineau C."/>
            <person name="Moreira S."/>
            <person name="Perkins V."/>
            <person name="De Repentigny L."/>
            <person name="Dufresne S.F."/>
        </authorList>
    </citation>
    <scope>NUCLEOTIDE SEQUENCE [LARGE SCALE GENOMIC DNA]</scope>
    <source>
        <strain evidence="1">HMR AF 1038</strain>
    </source>
</reference>
<organism evidence="1 2">
    <name type="scientific">Aspergillus turcosus</name>
    <dbReference type="NCBI Taxonomy" id="1245748"/>
    <lineage>
        <taxon>Eukaryota</taxon>
        <taxon>Fungi</taxon>
        <taxon>Dikarya</taxon>
        <taxon>Ascomycota</taxon>
        <taxon>Pezizomycotina</taxon>
        <taxon>Eurotiomycetes</taxon>
        <taxon>Eurotiomycetidae</taxon>
        <taxon>Eurotiales</taxon>
        <taxon>Aspergillaceae</taxon>
        <taxon>Aspergillus</taxon>
        <taxon>Aspergillus subgen. Fumigati</taxon>
    </lineage>
</organism>
<name>A0A397GPC2_9EURO</name>
<sequence length="137" mass="15362">MVLQNHTIRERPDIIAAIDTTLTGCMVVLSCFENALDKLLPPLPQHPLTSTNTFTSDGTSLPPKTLNIRADELSRLLQLHRFSRVSHRERLDVIQKKEKEIVDKGSVAAAKIPGKYAFLNQQRASVPNVYQSPNPDY</sequence>
<evidence type="ECO:0000313" key="2">
    <source>
        <dbReference type="Proteomes" id="UP000215289"/>
    </source>
</evidence>
<keyword evidence="2" id="KW-1185">Reference proteome</keyword>
<protein>
    <submittedName>
        <fullName evidence="1">Uncharacterized protein</fullName>
    </submittedName>
</protein>
<dbReference type="AlphaFoldDB" id="A0A397GPC2"/>
<accession>A0A397GPC2</accession>
<dbReference type="STRING" id="1245748.A0A397GPC2"/>
<comment type="caution">
    <text evidence="1">The sequence shown here is derived from an EMBL/GenBank/DDBJ whole genome shotgun (WGS) entry which is preliminary data.</text>
</comment>
<dbReference type="Proteomes" id="UP000215289">
    <property type="component" value="Unassembled WGS sequence"/>
</dbReference>
<dbReference type="OrthoDB" id="5365701at2759"/>
<gene>
    <name evidence="1" type="ORF">CFD26_104913</name>
</gene>
<evidence type="ECO:0000313" key="1">
    <source>
        <dbReference type="EMBL" id="RLL95962.1"/>
    </source>
</evidence>